<dbReference type="EMBL" id="BART01039693">
    <property type="protein sequence ID" value="GAH22616.1"/>
    <property type="molecule type" value="Genomic_DNA"/>
</dbReference>
<comment type="caution">
    <text evidence="1">The sequence shown here is derived from an EMBL/GenBank/DDBJ whole genome shotgun (WGS) entry which is preliminary data.</text>
</comment>
<organism evidence="1">
    <name type="scientific">marine sediment metagenome</name>
    <dbReference type="NCBI Taxonomy" id="412755"/>
    <lineage>
        <taxon>unclassified sequences</taxon>
        <taxon>metagenomes</taxon>
        <taxon>ecological metagenomes</taxon>
    </lineage>
</organism>
<gene>
    <name evidence="1" type="ORF">S01H4_65085</name>
</gene>
<reference evidence="1" key="1">
    <citation type="journal article" date="2014" name="Front. Microbiol.">
        <title>High frequency of phylogenetically diverse reductive dehalogenase-homologous genes in deep subseafloor sedimentary metagenomes.</title>
        <authorList>
            <person name="Kawai M."/>
            <person name="Futagami T."/>
            <person name="Toyoda A."/>
            <person name="Takaki Y."/>
            <person name="Nishi S."/>
            <person name="Hori S."/>
            <person name="Arai W."/>
            <person name="Tsubouchi T."/>
            <person name="Morono Y."/>
            <person name="Uchiyama I."/>
            <person name="Ito T."/>
            <person name="Fujiyama A."/>
            <person name="Inagaki F."/>
            <person name="Takami H."/>
        </authorList>
    </citation>
    <scope>NUCLEOTIDE SEQUENCE</scope>
    <source>
        <strain evidence="1">Expedition CK06-06</strain>
    </source>
</reference>
<dbReference type="AlphaFoldDB" id="X1DNU4"/>
<evidence type="ECO:0000313" key="1">
    <source>
        <dbReference type="EMBL" id="GAH22616.1"/>
    </source>
</evidence>
<sequence>TSPQARKLMQQYGLVYLGKQRGRWKSTMRYHNQLMNVNVGSTLPNGFKVTSIAPTHLVLKFHSKLFA</sequence>
<proteinExistence type="predicted"/>
<feature type="non-terminal residue" evidence="1">
    <location>
        <position position="1"/>
    </location>
</feature>
<name>X1DNU4_9ZZZZ</name>
<protein>
    <submittedName>
        <fullName evidence="1">Uncharacterized protein</fullName>
    </submittedName>
</protein>
<accession>X1DNU4</accession>